<keyword evidence="2" id="KW-1185">Reference proteome</keyword>
<accession>A0A8X6KME9</accession>
<dbReference type="Proteomes" id="UP000887116">
    <property type="component" value="Unassembled WGS sequence"/>
</dbReference>
<evidence type="ECO:0000313" key="2">
    <source>
        <dbReference type="Proteomes" id="UP000887116"/>
    </source>
</evidence>
<name>A0A8X6KME9_TRICU</name>
<comment type="caution">
    <text evidence="1">The sequence shown here is derived from an EMBL/GenBank/DDBJ whole genome shotgun (WGS) entry which is preliminary data.</text>
</comment>
<protein>
    <submittedName>
        <fullName evidence="1">Uncharacterized protein</fullName>
    </submittedName>
</protein>
<reference evidence="1" key="1">
    <citation type="submission" date="2020-07" db="EMBL/GenBank/DDBJ databases">
        <title>Multicomponent nature underlies the extraordinary mechanical properties of spider dragline silk.</title>
        <authorList>
            <person name="Kono N."/>
            <person name="Nakamura H."/>
            <person name="Mori M."/>
            <person name="Yoshida Y."/>
            <person name="Ohtoshi R."/>
            <person name="Malay A.D."/>
            <person name="Moran D.A.P."/>
            <person name="Tomita M."/>
            <person name="Numata K."/>
            <person name="Arakawa K."/>
        </authorList>
    </citation>
    <scope>NUCLEOTIDE SEQUENCE</scope>
</reference>
<sequence>PGGQRLLSSRRRGSDVRFPPALLPDGPVIELRALRRIVRRLQFVLHRIGMYLSCKKELDENDQSRMDFVNLS</sequence>
<dbReference type="AlphaFoldDB" id="A0A8X6KME9"/>
<feature type="non-terminal residue" evidence="1">
    <location>
        <position position="1"/>
    </location>
</feature>
<organism evidence="1 2">
    <name type="scientific">Trichonephila clavata</name>
    <name type="common">Joro spider</name>
    <name type="synonym">Nephila clavata</name>
    <dbReference type="NCBI Taxonomy" id="2740835"/>
    <lineage>
        <taxon>Eukaryota</taxon>
        <taxon>Metazoa</taxon>
        <taxon>Ecdysozoa</taxon>
        <taxon>Arthropoda</taxon>
        <taxon>Chelicerata</taxon>
        <taxon>Arachnida</taxon>
        <taxon>Araneae</taxon>
        <taxon>Araneomorphae</taxon>
        <taxon>Entelegynae</taxon>
        <taxon>Araneoidea</taxon>
        <taxon>Nephilidae</taxon>
        <taxon>Trichonephila</taxon>
    </lineage>
</organism>
<evidence type="ECO:0000313" key="1">
    <source>
        <dbReference type="EMBL" id="GFQ76293.1"/>
    </source>
</evidence>
<dbReference type="EMBL" id="BMAO01001832">
    <property type="protein sequence ID" value="GFQ76293.1"/>
    <property type="molecule type" value="Genomic_DNA"/>
</dbReference>
<gene>
    <name evidence="1" type="ORF">TNCT_360521</name>
</gene>
<proteinExistence type="predicted"/>